<protein>
    <submittedName>
        <fullName evidence="1">Uncharacterized protein</fullName>
    </submittedName>
</protein>
<name>A0A542DLT6_AMYCI</name>
<proteinExistence type="predicted"/>
<organism evidence="1 2">
    <name type="scientific">Amycolatopsis cihanbeyliensis</name>
    <dbReference type="NCBI Taxonomy" id="1128664"/>
    <lineage>
        <taxon>Bacteria</taxon>
        <taxon>Bacillati</taxon>
        <taxon>Actinomycetota</taxon>
        <taxon>Actinomycetes</taxon>
        <taxon>Pseudonocardiales</taxon>
        <taxon>Pseudonocardiaceae</taxon>
        <taxon>Amycolatopsis</taxon>
    </lineage>
</organism>
<dbReference type="EMBL" id="VFML01000001">
    <property type="protein sequence ID" value="TQJ03954.1"/>
    <property type="molecule type" value="Genomic_DNA"/>
</dbReference>
<accession>A0A542DLT6</accession>
<evidence type="ECO:0000313" key="1">
    <source>
        <dbReference type="EMBL" id="TQJ03954.1"/>
    </source>
</evidence>
<dbReference type="OrthoDB" id="4555377at2"/>
<evidence type="ECO:0000313" key="2">
    <source>
        <dbReference type="Proteomes" id="UP000320876"/>
    </source>
</evidence>
<sequence length="118" mass="12546">MVEPILISIAAALAGKAATGLYDLVRRQFAGDPAATAELEVAAEAPEGDPDRAPIQALAERLEAAERADPEFSSALRAEWDRVNVSQQARDGGVTNQMSGTVQGNVIQGRDFHGDIRF</sequence>
<comment type="caution">
    <text evidence="1">The sequence shown here is derived from an EMBL/GenBank/DDBJ whole genome shotgun (WGS) entry which is preliminary data.</text>
</comment>
<gene>
    <name evidence="1" type="ORF">FB471_3730</name>
</gene>
<reference evidence="1 2" key="1">
    <citation type="submission" date="2019-06" db="EMBL/GenBank/DDBJ databases">
        <title>Sequencing the genomes of 1000 actinobacteria strains.</title>
        <authorList>
            <person name="Klenk H.-P."/>
        </authorList>
    </citation>
    <scope>NUCLEOTIDE SEQUENCE [LARGE SCALE GENOMIC DNA]</scope>
    <source>
        <strain evidence="1 2">DSM 45679</strain>
    </source>
</reference>
<dbReference type="AlphaFoldDB" id="A0A542DLT6"/>
<dbReference type="RefSeq" id="WP_141999705.1">
    <property type="nucleotide sequence ID" value="NZ_VFML01000001.1"/>
</dbReference>
<dbReference type="Proteomes" id="UP000320876">
    <property type="component" value="Unassembled WGS sequence"/>
</dbReference>
<keyword evidence="2" id="KW-1185">Reference proteome</keyword>